<sequence>MCHCDGGLHKNVVVWARDLGDGLSDRIEESFRCFSCRARYDDVDGALPARVVAIRLCKQDAGDGLRCIDVGVLGRPLPQLRPGAEAAEPKAIVVLGVAALLGYPVLAVANRDVADVGEGAGDLPLRDIVAGALGLGFHPNVNRPGSLL</sequence>
<evidence type="ECO:0000313" key="1">
    <source>
        <dbReference type="EMBL" id="MPN27753.1"/>
    </source>
</evidence>
<protein>
    <submittedName>
        <fullName evidence="1">Uncharacterized protein</fullName>
    </submittedName>
</protein>
<proteinExistence type="predicted"/>
<dbReference type="EMBL" id="VSSQ01077755">
    <property type="protein sequence ID" value="MPN27753.1"/>
    <property type="molecule type" value="Genomic_DNA"/>
</dbReference>
<gene>
    <name evidence="1" type="ORF">SDC9_175187</name>
</gene>
<dbReference type="AlphaFoldDB" id="A0A645GVT5"/>
<comment type="caution">
    <text evidence="1">The sequence shown here is derived from an EMBL/GenBank/DDBJ whole genome shotgun (WGS) entry which is preliminary data.</text>
</comment>
<reference evidence="1" key="1">
    <citation type="submission" date="2019-08" db="EMBL/GenBank/DDBJ databases">
        <authorList>
            <person name="Kucharzyk K."/>
            <person name="Murdoch R.W."/>
            <person name="Higgins S."/>
            <person name="Loffler F."/>
        </authorList>
    </citation>
    <scope>NUCLEOTIDE SEQUENCE</scope>
</reference>
<accession>A0A645GVT5</accession>
<organism evidence="1">
    <name type="scientific">bioreactor metagenome</name>
    <dbReference type="NCBI Taxonomy" id="1076179"/>
    <lineage>
        <taxon>unclassified sequences</taxon>
        <taxon>metagenomes</taxon>
        <taxon>ecological metagenomes</taxon>
    </lineage>
</organism>
<name>A0A645GVT5_9ZZZZ</name>